<comment type="caution">
    <text evidence="4">The sequence shown here is derived from an EMBL/GenBank/DDBJ whole genome shotgun (WGS) entry which is preliminary data.</text>
</comment>
<dbReference type="PROSITE" id="PS50893">
    <property type="entry name" value="ABC_TRANSPORTER_2"/>
    <property type="match status" value="1"/>
</dbReference>
<dbReference type="CDD" id="cd03216">
    <property type="entry name" value="ABC_Carb_Monos_I"/>
    <property type="match status" value="1"/>
</dbReference>
<evidence type="ECO:0000313" key="5">
    <source>
        <dbReference type="Proteomes" id="UP000285266"/>
    </source>
</evidence>
<dbReference type="Pfam" id="PF00005">
    <property type="entry name" value="ABC_tran"/>
    <property type="match status" value="1"/>
</dbReference>
<dbReference type="Proteomes" id="UP000285266">
    <property type="component" value="Unassembled WGS sequence"/>
</dbReference>
<keyword evidence="1" id="KW-0547">Nucleotide-binding</keyword>
<dbReference type="PANTHER" id="PTHR43790">
    <property type="entry name" value="CARBOHYDRATE TRANSPORT ATP-BINDING PROTEIN MG119-RELATED"/>
    <property type="match status" value="1"/>
</dbReference>
<dbReference type="Gene3D" id="3.40.50.300">
    <property type="entry name" value="P-loop containing nucleotide triphosphate hydrolases"/>
    <property type="match status" value="1"/>
</dbReference>
<keyword evidence="2 4" id="KW-0067">ATP-binding</keyword>
<evidence type="ECO:0000256" key="1">
    <source>
        <dbReference type="ARBA" id="ARBA00022741"/>
    </source>
</evidence>
<dbReference type="PANTHER" id="PTHR43790:SF8">
    <property type="entry name" value="SUGAR ABC TRANSPORTER ATP-BINDING PROTEIN"/>
    <property type="match status" value="1"/>
</dbReference>
<evidence type="ECO:0000256" key="2">
    <source>
        <dbReference type="ARBA" id="ARBA00022840"/>
    </source>
</evidence>
<dbReference type="InterPro" id="IPR003439">
    <property type="entry name" value="ABC_transporter-like_ATP-bd"/>
</dbReference>
<dbReference type="InterPro" id="IPR027417">
    <property type="entry name" value="P-loop_NTPase"/>
</dbReference>
<dbReference type="SUPFAM" id="SSF52540">
    <property type="entry name" value="P-loop containing nucleoside triphosphate hydrolases"/>
    <property type="match status" value="1"/>
</dbReference>
<protein>
    <submittedName>
        <fullName evidence="4">Sugar ABC transporter ATP-binding protein</fullName>
    </submittedName>
</protein>
<sequence>MNMREKTPLLELRGISMRFGFVDALKSVDLVIEPGEVVSLVGDNGAGKSTLVKILGGLQQPTSGVMTFRGSTVKLSSVRDADEMGIASVFQGQEFCENLSVAANIFLGKEIRQAPGIRDDATMIARAREVLGAFATTIGTGQPIAALSIGQRQTVALARTLLHDPALVLLDEPTASLSVIQTAEVLTYIKKLRSQGRSVIMVCHDLPDVFAVSDRIVVLRHGRINGVHRTAQTSYEQIIAEIAGVAEGGDMQDDLARRMRRDVSARRSALISRRRADGERIGIADGESEPVTA</sequence>
<dbReference type="SMART" id="SM00382">
    <property type="entry name" value="AAA"/>
    <property type="match status" value="1"/>
</dbReference>
<dbReference type="EMBL" id="QRAJ01000002">
    <property type="protein sequence ID" value="ROT87369.1"/>
    <property type="molecule type" value="Genomic_DNA"/>
</dbReference>
<dbReference type="InterPro" id="IPR003593">
    <property type="entry name" value="AAA+_ATPase"/>
</dbReference>
<dbReference type="AlphaFoldDB" id="A0A423UF87"/>
<dbReference type="InterPro" id="IPR050107">
    <property type="entry name" value="ABC_carbohydrate_import_ATPase"/>
</dbReference>
<dbReference type="GO" id="GO:0005524">
    <property type="term" value="F:ATP binding"/>
    <property type="evidence" value="ECO:0007669"/>
    <property type="project" value="UniProtKB-KW"/>
</dbReference>
<organism evidence="4 5">
    <name type="scientific">Bifidobacterium mongoliense</name>
    <dbReference type="NCBI Taxonomy" id="518643"/>
    <lineage>
        <taxon>Bacteria</taxon>
        <taxon>Bacillati</taxon>
        <taxon>Actinomycetota</taxon>
        <taxon>Actinomycetes</taxon>
        <taxon>Bifidobacteriales</taxon>
        <taxon>Bifidobacteriaceae</taxon>
        <taxon>Bifidobacterium</taxon>
    </lineage>
</organism>
<feature type="domain" description="ABC transporter" evidence="3">
    <location>
        <begin position="10"/>
        <end position="246"/>
    </location>
</feature>
<reference evidence="4 5" key="1">
    <citation type="submission" date="2018-07" db="EMBL/GenBank/DDBJ databases">
        <title>The role of parmesan cheese in vectoring bovine microbiota.</title>
        <authorList>
            <person name="Lugli G.A."/>
            <person name="Milani C."/>
        </authorList>
    </citation>
    <scope>NUCLEOTIDE SEQUENCE [LARGE SCALE GENOMIC DNA]</scope>
    <source>
        <strain evidence="4 5">BMONG18</strain>
    </source>
</reference>
<evidence type="ECO:0000313" key="4">
    <source>
        <dbReference type="EMBL" id="ROT87369.1"/>
    </source>
</evidence>
<dbReference type="GO" id="GO:0016887">
    <property type="term" value="F:ATP hydrolysis activity"/>
    <property type="evidence" value="ECO:0007669"/>
    <property type="project" value="InterPro"/>
</dbReference>
<evidence type="ECO:0000259" key="3">
    <source>
        <dbReference type="PROSITE" id="PS50893"/>
    </source>
</evidence>
<proteinExistence type="predicted"/>
<accession>A0A423UF87</accession>
<name>A0A423UF87_9BIFI</name>
<gene>
    <name evidence="4" type="ORF">BMONG18_0536</name>
</gene>